<reference evidence="1 2" key="1">
    <citation type="submission" date="2021-02" db="EMBL/GenBank/DDBJ databases">
        <title>Bacillus sp. RD4P76, an endophyte from a halophyte.</title>
        <authorList>
            <person name="Sun J.-Q."/>
        </authorList>
    </citation>
    <scope>NUCLEOTIDE SEQUENCE [LARGE SCALE GENOMIC DNA]</scope>
    <source>
        <strain evidence="1 2">RD4P76</strain>
    </source>
</reference>
<evidence type="ECO:0000313" key="1">
    <source>
        <dbReference type="EMBL" id="MBM6619496.1"/>
    </source>
</evidence>
<gene>
    <name evidence="1" type="ORF">JR050_17685</name>
</gene>
<keyword evidence="2" id="KW-1185">Reference proteome</keyword>
<evidence type="ECO:0000313" key="2">
    <source>
        <dbReference type="Proteomes" id="UP001518925"/>
    </source>
</evidence>
<protein>
    <submittedName>
        <fullName evidence="1">Sporulation protein</fullName>
    </submittedName>
</protein>
<dbReference type="RefSeq" id="WP_204204973.1">
    <property type="nucleotide sequence ID" value="NZ_JAFELM010000043.1"/>
</dbReference>
<dbReference type="PANTHER" id="PTHR40053:SF1">
    <property type="entry name" value="SPORULATION-CONTROL PROTEIN SPO0M"/>
    <property type="match status" value="1"/>
</dbReference>
<dbReference type="Proteomes" id="UP001518925">
    <property type="component" value="Unassembled WGS sequence"/>
</dbReference>
<dbReference type="Pfam" id="PF07070">
    <property type="entry name" value="Spo0M"/>
    <property type="match status" value="1"/>
</dbReference>
<proteinExistence type="predicted"/>
<sequence length="256" mass="28399">MSLFNKVLASIGIGGAKVDTKLHKGTYSAGEAVQGVVEITGGNTEQPIDEIYLSVMTTYIKEVDDNKFTQTGTVGKFRVLDKLTIGPNEKKEIPFSFDLPYDTPLTAGRTRVWIHTGLDIKNAVDPTDKDFITVTPSPLAHTVLQSVQELGFRIREAECIAAPRYLRGTLPFIQEFEFVPTSGSFRGKLDELEVTFLSASETRIDVLLQVDRRARGLGSLLSEALNMDESHIRLSFSASEMSTIKHKLQEVINRYS</sequence>
<accession>A0ABS2DPB7</accession>
<comment type="caution">
    <text evidence="1">The sequence shown here is derived from an EMBL/GenBank/DDBJ whole genome shotgun (WGS) entry which is preliminary data.</text>
</comment>
<dbReference type="PANTHER" id="PTHR40053">
    <property type="entry name" value="SPORULATION-CONTROL PROTEIN SPO0M"/>
    <property type="match status" value="1"/>
</dbReference>
<organism evidence="1 2">
    <name type="scientific">Bacillus suaedaesalsae</name>
    <dbReference type="NCBI Taxonomy" id="2810349"/>
    <lineage>
        <taxon>Bacteria</taxon>
        <taxon>Bacillati</taxon>
        <taxon>Bacillota</taxon>
        <taxon>Bacilli</taxon>
        <taxon>Bacillales</taxon>
        <taxon>Bacillaceae</taxon>
        <taxon>Bacillus</taxon>
    </lineage>
</organism>
<name>A0ABS2DPB7_9BACI</name>
<dbReference type="EMBL" id="JAFELM010000043">
    <property type="protein sequence ID" value="MBM6619496.1"/>
    <property type="molecule type" value="Genomic_DNA"/>
</dbReference>
<dbReference type="InterPro" id="IPR009776">
    <property type="entry name" value="Spore_0_M"/>
</dbReference>